<feature type="compositionally biased region" description="Low complexity" evidence="1">
    <location>
        <begin position="141"/>
        <end position="152"/>
    </location>
</feature>
<feature type="compositionally biased region" description="Polar residues" evidence="1">
    <location>
        <begin position="332"/>
        <end position="347"/>
    </location>
</feature>
<sequence>MLTQPPTPAIPLPNHLRIRLSLAILYELLFAPPTLLPTKAERDKLGLTQNSVTEIPAELAQLVPISNVLPPAASPAPSQSLPSLQSIFPLPSPKTSFRPVPSNSPPVSAFRSFGVSSSHPPPSPISTARSPAPTSHPTPAPTSASSNASAPPVFSWSRPTNNRTTSHQPTSSMPTSIEQPKWGPPSSKFKPSAPPSLATSLFQSSIESSSPLCARHLASLNTPSPCLSCSLIPRSARSTIGSGLPNSRLSNLLSLSDTAMPSVQAIERFLRISALICMELSGTTSTRPTRAWYALLASLLSRAVVEGYVGRGWKGIKGVEVLCSVGSRESYRTTTLPPVSASASAINTRDRDGRSRSGSIVDRMDEDDQEDEDDDDEESNADGAEFDPDGFPTLKTACEVLFQPTVAPGVSDPWAEFRTEMKRRKDEVRRSSPLF</sequence>
<gene>
    <name evidence="2" type="ORF">SISSUDRAFT_130227</name>
</gene>
<dbReference type="EMBL" id="KV428128">
    <property type="protein sequence ID" value="KZT35773.1"/>
    <property type="molecule type" value="Genomic_DNA"/>
</dbReference>
<accession>A0A166AX58</accession>
<evidence type="ECO:0000313" key="2">
    <source>
        <dbReference type="EMBL" id="KZT35773.1"/>
    </source>
</evidence>
<feature type="compositionally biased region" description="Acidic residues" evidence="1">
    <location>
        <begin position="364"/>
        <end position="388"/>
    </location>
</feature>
<dbReference type="OrthoDB" id="2534923at2759"/>
<dbReference type="Proteomes" id="UP000076798">
    <property type="component" value="Unassembled WGS sequence"/>
</dbReference>
<keyword evidence="3" id="KW-1185">Reference proteome</keyword>
<dbReference type="AlphaFoldDB" id="A0A166AX58"/>
<evidence type="ECO:0000256" key="1">
    <source>
        <dbReference type="SAM" id="MobiDB-lite"/>
    </source>
</evidence>
<protein>
    <submittedName>
        <fullName evidence="2">Uncharacterized protein</fullName>
    </submittedName>
</protein>
<proteinExistence type="predicted"/>
<reference evidence="2 3" key="1">
    <citation type="journal article" date="2016" name="Mol. Biol. Evol.">
        <title>Comparative Genomics of Early-Diverging Mushroom-Forming Fungi Provides Insights into the Origins of Lignocellulose Decay Capabilities.</title>
        <authorList>
            <person name="Nagy L.G."/>
            <person name="Riley R."/>
            <person name="Tritt A."/>
            <person name="Adam C."/>
            <person name="Daum C."/>
            <person name="Floudas D."/>
            <person name="Sun H."/>
            <person name="Yadav J.S."/>
            <person name="Pangilinan J."/>
            <person name="Larsson K.H."/>
            <person name="Matsuura K."/>
            <person name="Barry K."/>
            <person name="Labutti K."/>
            <person name="Kuo R."/>
            <person name="Ohm R.A."/>
            <person name="Bhattacharya S.S."/>
            <person name="Shirouzu T."/>
            <person name="Yoshinaga Y."/>
            <person name="Martin F.M."/>
            <person name="Grigoriev I.V."/>
            <person name="Hibbett D.S."/>
        </authorList>
    </citation>
    <scope>NUCLEOTIDE SEQUENCE [LARGE SCALE GENOMIC DNA]</scope>
    <source>
        <strain evidence="2 3">HHB10207 ss-3</strain>
    </source>
</reference>
<feature type="region of interest" description="Disordered" evidence="1">
    <location>
        <begin position="111"/>
        <end position="196"/>
    </location>
</feature>
<name>A0A166AX58_9AGAM</name>
<evidence type="ECO:0000313" key="3">
    <source>
        <dbReference type="Proteomes" id="UP000076798"/>
    </source>
</evidence>
<feature type="compositionally biased region" description="Polar residues" evidence="1">
    <location>
        <begin position="157"/>
        <end position="178"/>
    </location>
</feature>
<organism evidence="2 3">
    <name type="scientific">Sistotremastrum suecicum HHB10207 ss-3</name>
    <dbReference type="NCBI Taxonomy" id="1314776"/>
    <lineage>
        <taxon>Eukaryota</taxon>
        <taxon>Fungi</taxon>
        <taxon>Dikarya</taxon>
        <taxon>Basidiomycota</taxon>
        <taxon>Agaricomycotina</taxon>
        <taxon>Agaricomycetes</taxon>
        <taxon>Sistotremastrales</taxon>
        <taxon>Sistotremastraceae</taxon>
        <taxon>Sistotremastrum</taxon>
    </lineage>
</organism>
<feature type="region of interest" description="Disordered" evidence="1">
    <location>
        <begin position="332"/>
        <end position="392"/>
    </location>
</feature>